<reference evidence="1" key="2">
    <citation type="submission" date="2021-08" db="EMBL/GenBank/DDBJ databases">
        <authorList>
            <person name="Tani A."/>
            <person name="Ola A."/>
            <person name="Ogura Y."/>
            <person name="Katsura K."/>
            <person name="Hayashi T."/>
        </authorList>
    </citation>
    <scope>NUCLEOTIDE SEQUENCE</scope>
    <source>
        <strain evidence="1">KCTC 52305</strain>
    </source>
</reference>
<evidence type="ECO:0000313" key="2">
    <source>
        <dbReference type="Proteomes" id="UP001055167"/>
    </source>
</evidence>
<name>A0ABQ4R016_9HYPH</name>
<keyword evidence="2" id="KW-1185">Reference proteome</keyword>
<dbReference type="Proteomes" id="UP001055167">
    <property type="component" value="Unassembled WGS sequence"/>
</dbReference>
<dbReference type="RefSeq" id="WP_128560589.1">
    <property type="nucleotide sequence ID" value="NZ_BPQH01000011.1"/>
</dbReference>
<reference evidence="1" key="1">
    <citation type="journal article" date="2021" name="Front. Microbiol.">
        <title>Comprehensive Comparative Genomics and Phenotyping of Methylobacterium Species.</title>
        <authorList>
            <person name="Alessa O."/>
            <person name="Ogura Y."/>
            <person name="Fujitani Y."/>
            <person name="Takami H."/>
            <person name="Hayashi T."/>
            <person name="Sahin N."/>
            <person name="Tani A."/>
        </authorList>
    </citation>
    <scope>NUCLEOTIDE SEQUENCE</scope>
    <source>
        <strain evidence="1">KCTC 52305</strain>
    </source>
</reference>
<proteinExistence type="predicted"/>
<gene>
    <name evidence="1" type="ORF">OPKNFCMD_3672</name>
</gene>
<dbReference type="EMBL" id="BPQH01000011">
    <property type="protein sequence ID" value="GJD50923.1"/>
    <property type="molecule type" value="Genomic_DNA"/>
</dbReference>
<comment type="caution">
    <text evidence="1">The sequence shown here is derived from an EMBL/GenBank/DDBJ whole genome shotgun (WGS) entry which is preliminary data.</text>
</comment>
<evidence type="ECO:0000313" key="1">
    <source>
        <dbReference type="EMBL" id="GJD50923.1"/>
    </source>
</evidence>
<protein>
    <submittedName>
        <fullName evidence="1">Uncharacterized protein</fullName>
    </submittedName>
</protein>
<sequence>MTATLSFEEDASARIGALELVVSALLRELAQRDPDLRDAVLAEVRRATGAVAAPTPKTEAEQAKALDLAEIILAP</sequence>
<accession>A0ABQ4R016</accession>
<organism evidence="1 2">
    <name type="scientific">Methylobacterium crusticola</name>
    <dbReference type="NCBI Taxonomy" id="1697972"/>
    <lineage>
        <taxon>Bacteria</taxon>
        <taxon>Pseudomonadati</taxon>
        <taxon>Pseudomonadota</taxon>
        <taxon>Alphaproteobacteria</taxon>
        <taxon>Hyphomicrobiales</taxon>
        <taxon>Methylobacteriaceae</taxon>
        <taxon>Methylobacterium</taxon>
    </lineage>
</organism>